<name>A0A6B9VBQ8_ARAHY</name>
<organism evidence="1 2">
    <name type="scientific">Arachis hypogaea</name>
    <name type="common">Peanut</name>
    <dbReference type="NCBI Taxonomy" id="3818"/>
    <lineage>
        <taxon>Eukaryota</taxon>
        <taxon>Viridiplantae</taxon>
        <taxon>Streptophyta</taxon>
        <taxon>Embryophyta</taxon>
        <taxon>Tracheophyta</taxon>
        <taxon>Spermatophyta</taxon>
        <taxon>Magnoliopsida</taxon>
        <taxon>eudicotyledons</taxon>
        <taxon>Gunneridae</taxon>
        <taxon>Pentapetalae</taxon>
        <taxon>rosids</taxon>
        <taxon>fabids</taxon>
        <taxon>Fabales</taxon>
        <taxon>Fabaceae</taxon>
        <taxon>Papilionoideae</taxon>
        <taxon>50 kb inversion clade</taxon>
        <taxon>dalbergioids sensu lato</taxon>
        <taxon>Dalbergieae</taxon>
        <taxon>Pterocarpus clade</taxon>
        <taxon>Arachis</taxon>
    </lineage>
</organism>
<accession>A0A6B9VBQ8</accession>
<evidence type="ECO:0000313" key="2">
    <source>
        <dbReference type="Proteomes" id="UP000464620"/>
    </source>
</evidence>
<dbReference type="Proteomes" id="UP000464620">
    <property type="component" value="Chromosome B09"/>
</dbReference>
<reference evidence="1 2" key="1">
    <citation type="submission" date="2020-01" db="EMBL/GenBank/DDBJ databases">
        <title>Genome sequence of Arachis hypogaea, cultivar Shitouqi.</title>
        <authorList>
            <person name="Zhuang W."/>
            <person name="Chen H."/>
            <person name="Varshney R."/>
            <person name="Wang D."/>
            <person name="Ming R."/>
        </authorList>
    </citation>
    <scope>NUCLEOTIDE SEQUENCE [LARGE SCALE GENOMIC DNA]</scope>
    <source>
        <tissue evidence="1">Young leaf</tissue>
    </source>
</reference>
<dbReference type="AlphaFoldDB" id="A0A6B9VBQ8"/>
<evidence type="ECO:0000313" key="1">
    <source>
        <dbReference type="EMBL" id="QHN78833.1"/>
    </source>
</evidence>
<gene>
    <name evidence="1" type="ORF">DS421_19g664780</name>
</gene>
<protein>
    <submittedName>
        <fullName evidence="1">Uncharacterized protein</fullName>
    </submittedName>
</protein>
<sequence>MERGDARRICCRRSAQLTRRQTTSPSVNLPLSPLPEVAVGAAAPLLSFFFLHSWPLSELLPVKFRVAGASFFYFRINNRGCMLGLKDVYGVAKVCGL</sequence>
<dbReference type="EMBL" id="CP031001">
    <property type="protein sequence ID" value="QHN78833.1"/>
    <property type="molecule type" value="Genomic_DNA"/>
</dbReference>
<proteinExistence type="predicted"/>